<organism evidence="2">
    <name type="scientific">bioreactor metagenome</name>
    <dbReference type="NCBI Taxonomy" id="1076179"/>
    <lineage>
        <taxon>unclassified sequences</taxon>
        <taxon>metagenomes</taxon>
        <taxon>ecological metagenomes</taxon>
    </lineage>
</organism>
<feature type="domain" description="DZANK-type" evidence="1">
    <location>
        <begin position="46"/>
        <end position="90"/>
    </location>
</feature>
<evidence type="ECO:0000313" key="2">
    <source>
        <dbReference type="EMBL" id="MPM81378.1"/>
    </source>
</evidence>
<evidence type="ECO:0000259" key="1">
    <source>
        <dbReference type="Pfam" id="PF12773"/>
    </source>
</evidence>
<dbReference type="AlphaFoldDB" id="A0A645CWZ7"/>
<proteinExistence type="predicted"/>
<accession>A0A645CWZ7</accession>
<dbReference type="InterPro" id="IPR025874">
    <property type="entry name" value="DZR"/>
</dbReference>
<protein>
    <recommendedName>
        <fullName evidence="1">DZANK-type domain-containing protein</fullName>
    </recommendedName>
</protein>
<comment type="caution">
    <text evidence="2">The sequence shown here is derived from an EMBL/GenBank/DDBJ whole genome shotgun (WGS) entry which is preliminary data.</text>
</comment>
<name>A0A645CWZ7_9ZZZZ</name>
<dbReference type="EMBL" id="VSSQ01030738">
    <property type="protein sequence ID" value="MPM81378.1"/>
    <property type="molecule type" value="Genomic_DNA"/>
</dbReference>
<reference evidence="2" key="1">
    <citation type="submission" date="2019-08" db="EMBL/GenBank/DDBJ databases">
        <authorList>
            <person name="Kucharzyk K."/>
            <person name="Murdoch R.W."/>
            <person name="Higgins S."/>
            <person name="Loffler F."/>
        </authorList>
    </citation>
    <scope>NUCLEOTIDE SEQUENCE</scope>
</reference>
<sequence length="93" mass="10542">MSFFSHFRNRGYYGSHHGSGYFQQPPQQMMQQPQPPYISSQATIRCPDCQSIIEQNVRFCKYCGEEVNKALRCQCGASLSSSDKFCSNCGAKK</sequence>
<gene>
    <name evidence="2" type="ORF">SDC9_128431</name>
</gene>
<dbReference type="Pfam" id="PF12773">
    <property type="entry name" value="DZR"/>
    <property type="match status" value="1"/>
</dbReference>